<protein>
    <recommendedName>
        <fullName evidence="1">non-specific protein-tyrosine kinase</fullName>
        <ecNumber evidence="1">2.7.10.2</ecNumber>
    </recommendedName>
</protein>
<feature type="domain" description="SH3" evidence="13">
    <location>
        <begin position="32"/>
        <end position="98"/>
    </location>
</feature>
<dbReference type="InterPro" id="IPR001452">
    <property type="entry name" value="SH3_domain"/>
</dbReference>
<dbReference type="AlphaFoldDB" id="A0A401Q3W9"/>
<evidence type="ECO:0000256" key="7">
    <source>
        <dbReference type="ARBA" id="ARBA00022999"/>
    </source>
</evidence>
<dbReference type="Proteomes" id="UP000288216">
    <property type="component" value="Unassembled WGS sequence"/>
</dbReference>
<name>A0A401Q3W9_SCYTO</name>
<keyword evidence="16" id="KW-1185">Reference proteome</keyword>
<evidence type="ECO:0000259" key="14">
    <source>
        <dbReference type="PROSITE" id="PS50011"/>
    </source>
</evidence>
<dbReference type="GO" id="GO:0004715">
    <property type="term" value="F:non-membrane spanning protein tyrosine kinase activity"/>
    <property type="evidence" value="ECO:0007669"/>
    <property type="project" value="UniProtKB-EC"/>
</dbReference>
<dbReference type="GO" id="GO:0005524">
    <property type="term" value="F:ATP binding"/>
    <property type="evidence" value="ECO:0007669"/>
    <property type="project" value="UniProtKB-KW"/>
</dbReference>
<dbReference type="PROSITE" id="PS50011">
    <property type="entry name" value="PROTEIN_KINASE_DOM"/>
    <property type="match status" value="1"/>
</dbReference>
<dbReference type="STRING" id="75743.A0A401Q3W9"/>
<keyword evidence="5" id="KW-0418">Kinase</keyword>
<evidence type="ECO:0000256" key="5">
    <source>
        <dbReference type="ARBA" id="ARBA00022777"/>
    </source>
</evidence>
<evidence type="ECO:0000259" key="13">
    <source>
        <dbReference type="PROSITE" id="PS50002"/>
    </source>
</evidence>
<dbReference type="InterPro" id="IPR000980">
    <property type="entry name" value="SH2"/>
</dbReference>
<dbReference type="PROSITE" id="PS50001">
    <property type="entry name" value="SH2"/>
    <property type="match status" value="1"/>
</dbReference>
<keyword evidence="8" id="KW-0829">Tyrosine-protein kinase</keyword>
<dbReference type="SUPFAM" id="SSF50044">
    <property type="entry name" value="SH3-domain"/>
    <property type="match status" value="1"/>
</dbReference>
<gene>
    <name evidence="15" type="ORF">scyTo_0017067</name>
</gene>
<dbReference type="InterPro" id="IPR036860">
    <property type="entry name" value="SH2_dom_sf"/>
</dbReference>
<evidence type="ECO:0000256" key="10">
    <source>
        <dbReference type="PROSITE-ProRule" id="PRU00191"/>
    </source>
</evidence>
<dbReference type="InterPro" id="IPR011009">
    <property type="entry name" value="Kinase-like_dom_sf"/>
</dbReference>
<proteinExistence type="predicted"/>
<dbReference type="InterPro" id="IPR000719">
    <property type="entry name" value="Prot_kinase_dom"/>
</dbReference>
<dbReference type="FunFam" id="3.30.200.20:FF:000053">
    <property type="entry name" value="Tyrosine-protein kinase"/>
    <property type="match status" value="1"/>
</dbReference>
<dbReference type="InterPro" id="IPR020635">
    <property type="entry name" value="Tyr_kinase_cat_dom"/>
</dbReference>
<dbReference type="OrthoDB" id="4062651at2759"/>
<dbReference type="PRINTS" id="PR00452">
    <property type="entry name" value="SH3DOMAIN"/>
</dbReference>
<feature type="domain" description="SH2" evidence="12">
    <location>
        <begin position="104"/>
        <end position="186"/>
    </location>
</feature>
<dbReference type="OMA" id="WARIRAY"/>
<reference evidence="15 16" key="1">
    <citation type="journal article" date="2018" name="Nat. Ecol. Evol.">
        <title>Shark genomes provide insights into elasmobranch evolution and the origin of vertebrates.</title>
        <authorList>
            <person name="Hara Y"/>
            <person name="Yamaguchi K"/>
            <person name="Onimaru K"/>
            <person name="Kadota M"/>
            <person name="Koyanagi M"/>
            <person name="Keeley SD"/>
            <person name="Tatsumi K"/>
            <person name="Tanaka K"/>
            <person name="Motone F"/>
            <person name="Kageyama Y"/>
            <person name="Nozu R"/>
            <person name="Adachi N"/>
            <person name="Nishimura O"/>
            <person name="Nakagawa R"/>
            <person name="Tanegashima C"/>
            <person name="Kiyatake I"/>
            <person name="Matsumoto R"/>
            <person name="Murakumo K"/>
            <person name="Nishida K"/>
            <person name="Terakita A"/>
            <person name="Kuratani S"/>
            <person name="Sato K"/>
            <person name="Hyodo S Kuraku.S."/>
        </authorList>
    </citation>
    <scope>NUCLEOTIDE SEQUENCE [LARGE SCALE GENOMIC DNA]</scope>
</reference>
<evidence type="ECO:0000313" key="16">
    <source>
        <dbReference type="Proteomes" id="UP000288216"/>
    </source>
</evidence>
<evidence type="ECO:0000256" key="6">
    <source>
        <dbReference type="ARBA" id="ARBA00022840"/>
    </source>
</evidence>
<evidence type="ECO:0000256" key="1">
    <source>
        <dbReference type="ARBA" id="ARBA00011903"/>
    </source>
</evidence>
<keyword evidence="3" id="KW-0808">Transferase</keyword>
<evidence type="ECO:0000259" key="12">
    <source>
        <dbReference type="PROSITE" id="PS50001"/>
    </source>
</evidence>
<feature type="non-terminal residue" evidence="15">
    <location>
        <position position="1"/>
    </location>
</feature>
<dbReference type="Gene3D" id="2.30.30.40">
    <property type="entry name" value="SH3 Domains"/>
    <property type="match status" value="1"/>
</dbReference>
<comment type="caution">
    <text evidence="15">The sequence shown here is derived from an EMBL/GenBank/DDBJ whole genome shotgun (WGS) entry which is preliminary data.</text>
</comment>
<evidence type="ECO:0000256" key="8">
    <source>
        <dbReference type="ARBA" id="ARBA00023137"/>
    </source>
</evidence>
<dbReference type="EMBL" id="BFAA01010794">
    <property type="protein sequence ID" value="GCB80044.1"/>
    <property type="molecule type" value="Genomic_DNA"/>
</dbReference>
<dbReference type="SMART" id="SM00219">
    <property type="entry name" value="TyrKc"/>
    <property type="match status" value="1"/>
</dbReference>
<keyword evidence="2 11" id="KW-0728">SH3 domain</keyword>
<organism evidence="15 16">
    <name type="scientific">Scyliorhinus torazame</name>
    <name type="common">Cloudy catshark</name>
    <name type="synonym">Catulus torazame</name>
    <dbReference type="NCBI Taxonomy" id="75743"/>
    <lineage>
        <taxon>Eukaryota</taxon>
        <taxon>Metazoa</taxon>
        <taxon>Chordata</taxon>
        <taxon>Craniata</taxon>
        <taxon>Vertebrata</taxon>
        <taxon>Chondrichthyes</taxon>
        <taxon>Elasmobranchii</taxon>
        <taxon>Galeomorphii</taxon>
        <taxon>Galeoidea</taxon>
        <taxon>Carcharhiniformes</taxon>
        <taxon>Scyliorhinidae</taxon>
        <taxon>Scyliorhinus</taxon>
    </lineage>
</organism>
<keyword evidence="4" id="KW-0547">Nucleotide-binding</keyword>
<dbReference type="PROSITE" id="PS50002">
    <property type="entry name" value="SH3"/>
    <property type="match status" value="1"/>
</dbReference>
<dbReference type="InterPro" id="IPR050198">
    <property type="entry name" value="Non-receptor_tyrosine_kinases"/>
</dbReference>
<dbReference type="PRINTS" id="PR00401">
    <property type="entry name" value="SH2DOMAIN"/>
</dbReference>
<evidence type="ECO:0000313" key="15">
    <source>
        <dbReference type="EMBL" id="GCB80044.1"/>
    </source>
</evidence>
<accession>A0A401Q3W9</accession>
<dbReference type="Gene3D" id="3.30.200.20">
    <property type="entry name" value="Phosphorylase Kinase, domain 1"/>
    <property type="match status" value="1"/>
</dbReference>
<dbReference type="PANTHER" id="PTHR24418">
    <property type="entry name" value="TYROSINE-PROTEIN KINASE"/>
    <property type="match status" value="1"/>
</dbReference>
<evidence type="ECO:0000256" key="3">
    <source>
        <dbReference type="ARBA" id="ARBA00022679"/>
    </source>
</evidence>
<sequence>CICCQSSSHVSKQETSVPNQQAASLWYENRTAQQSHCVLLYNYKPRTADDLLIKKGEEIEVLRQEGEWALVRKIDASREMEQQEKGYVPSSFVAEVGSVAAAPWFFGSMLHMDVKRCLLRDENQNGSFVVWQNKEMNDNYFLSVRYDDIVKHYKICGDSSFQALSQIIKQYSKEAGCLGTRLHEPCIKLDQPSLCTLAHVADWEIQHSSLQKVQLIGSGQCGEVWKGIWNGTTEVAIKVLKGVGSKSKKSFLEEAKIMKQLRHERLVKLLAVCTESEPYCIVTELMKWGNLQKYLRCKCFILPCLTRH</sequence>
<dbReference type="SMART" id="SM00326">
    <property type="entry name" value="SH3"/>
    <property type="match status" value="1"/>
</dbReference>
<evidence type="ECO:0000256" key="11">
    <source>
        <dbReference type="PROSITE-ProRule" id="PRU00192"/>
    </source>
</evidence>
<comment type="catalytic activity">
    <reaction evidence="9">
        <text>L-tyrosyl-[protein] + ATP = O-phospho-L-tyrosyl-[protein] + ADP + H(+)</text>
        <dbReference type="Rhea" id="RHEA:10596"/>
        <dbReference type="Rhea" id="RHEA-COMP:10136"/>
        <dbReference type="Rhea" id="RHEA-COMP:20101"/>
        <dbReference type="ChEBI" id="CHEBI:15378"/>
        <dbReference type="ChEBI" id="CHEBI:30616"/>
        <dbReference type="ChEBI" id="CHEBI:46858"/>
        <dbReference type="ChEBI" id="CHEBI:61978"/>
        <dbReference type="ChEBI" id="CHEBI:456216"/>
        <dbReference type="EC" id="2.7.10.2"/>
    </reaction>
</comment>
<evidence type="ECO:0000256" key="9">
    <source>
        <dbReference type="ARBA" id="ARBA00051245"/>
    </source>
</evidence>
<evidence type="ECO:0000256" key="2">
    <source>
        <dbReference type="ARBA" id="ARBA00022443"/>
    </source>
</evidence>
<dbReference type="Gene3D" id="3.30.505.10">
    <property type="entry name" value="SH2 domain"/>
    <property type="match status" value="1"/>
</dbReference>
<dbReference type="SUPFAM" id="SSF55550">
    <property type="entry name" value="SH2 domain"/>
    <property type="match status" value="1"/>
</dbReference>
<dbReference type="EC" id="2.7.10.2" evidence="1"/>
<dbReference type="InterPro" id="IPR001245">
    <property type="entry name" value="Ser-Thr/Tyr_kinase_cat_dom"/>
</dbReference>
<evidence type="ECO:0000256" key="4">
    <source>
        <dbReference type="ARBA" id="ARBA00022741"/>
    </source>
</evidence>
<dbReference type="Pfam" id="PF00018">
    <property type="entry name" value="SH3_1"/>
    <property type="match status" value="1"/>
</dbReference>
<keyword evidence="6" id="KW-0067">ATP-binding</keyword>
<dbReference type="InterPro" id="IPR036028">
    <property type="entry name" value="SH3-like_dom_sf"/>
</dbReference>
<dbReference type="SUPFAM" id="SSF56112">
    <property type="entry name" value="Protein kinase-like (PK-like)"/>
    <property type="match status" value="1"/>
</dbReference>
<keyword evidence="7 10" id="KW-0727">SH2 domain</keyword>
<dbReference type="Pfam" id="PF00017">
    <property type="entry name" value="SH2"/>
    <property type="match status" value="1"/>
</dbReference>
<dbReference type="Pfam" id="PF07714">
    <property type="entry name" value="PK_Tyr_Ser-Thr"/>
    <property type="match status" value="1"/>
</dbReference>
<feature type="domain" description="Protein kinase" evidence="14">
    <location>
        <begin position="210"/>
        <end position="308"/>
    </location>
</feature>